<dbReference type="OrthoDB" id="43623at2759"/>
<proteinExistence type="predicted"/>
<sequence length="430" mass="50288">MVPKRPRRRTKRSLFSLLLGLGFLWVVLQLGIFRQATVRFQLSQLYRHLLDHDTTGDYDRDDILERKASWRPQPIKFTTNETLSDYCQTNGSLHEIALQMAHFSGSEPYQKTLRILQASPYYFVYLHDRGIFDNVAENMNAMLSGWGLKPWPLDATKTFLLVEISFFARNSGFDYICRTTVNCSSPTVPRIIIQSEQLAQVGNDYLPYLKQCHELPLCVIWDFSDYHWQWHQQHNLSDSVLILPVMHQSLLGRYYDHAQQMIPLANRPLDVVFFGAMNPDRRAALLRQFQQAPQQLGTAPNRWKFEYNMNRSIIKESYTHAKVCLIVHSYANQSAGEYHRLQELAGSGCIPIVEQFTDTVGMRAYQECGGVVFAPNYEAIPTTLRHELLHRNTHHDEPSARQQQERRVLWWSQTIRWEQLLEDMYHHHHG</sequence>
<organism evidence="1 2">
    <name type="scientific">Seminavis robusta</name>
    <dbReference type="NCBI Taxonomy" id="568900"/>
    <lineage>
        <taxon>Eukaryota</taxon>
        <taxon>Sar</taxon>
        <taxon>Stramenopiles</taxon>
        <taxon>Ochrophyta</taxon>
        <taxon>Bacillariophyta</taxon>
        <taxon>Bacillariophyceae</taxon>
        <taxon>Bacillariophycidae</taxon>
        <taxon>Naviculales</taxon>
        <taxon>Naviculaceae</taxon>
        <taxon>Seminavis</taxon>
    </lineage>
</organism>
<dbReference type="Proteomes" id="UP001153069">
    <property type="component" value="Unassembled WGS sequence"/>
</dbReference>
<dbReference type="AlphaFoldDB" id="A0A9N8DI67"/>
<protein>
    <submittedName>
        <fullName evidence="1">Uncharacterized protein</fullName>
    </submittedName>
</protein>
<accession>A0A9N8DI67</accession>
<gene>
    <name evidence="1" type="ORF">SEMRO_158_G071500.1</name>
</gene>
<reference evidence="1" key="1">
    <citation type="submission" date="2020-06" db="EMBL/GenBank/DDBJ databases">
        <authorList>
            <consortium name="Plant Systems Biology data submission"/>
        </authorList>
    </citation>
    <scope>NUCLEOTIDE SEQUENCE</scope>
    <source>
        <strain evidence="1">D6</strain>
    </source>
</reference>
<comment type="caution">
    <text evidence="1">The sequence shown here is derived from an EMBL/GenBank/DDBJ whole genome shotgun (WGS) entry which is preliminary data.</text>
</comment>
<name>A0A9N8DI67_9STRA</name>
<evidence type="ECO:0000313" key="1">
    <source>
        <dbReference type="EMBL" id="CAB9503182.1"/>
    </source>
</evidence>
<keyword evidence="2" id="KW-1185">Reference proteome</keyword>
<evidence type="ECO:0000313" key="2">
    <source>
        <dbReference type="Proteomes" id="UP001153069"/>
    </source>
</evidence>
<dbReference type="EMBL" id="CAICTM010000157">
    <property type="protein sequence ID" value="CAB9503182.1"/>
    <property type="molecule type" value="Genomic_DNA"/>
</dbReference>